<dbReference type="RefSeq" id="WP_215732083.1">
    <property type="nucleotide sequence ID" value="NZ_QGGH01000010.1"/>
</dbReference>
<dbReference type="Pfam" id="PF03437">
    <property type="entry name" value="BtpA"/>
    <property type="match status" value="1"/>
</dbReference>
<name>A0A8E2WAV6_RHILI</name>
<organism evidence="2 3">
    <name type="scientific">Rhizobium loti</name>
    <name type="common">Mesorhizobium loti</name>
    <dbReference type="NCBI Taxonomy" id="381"/>
    <lineage>
        <taxon>Bacteria</taxon>
        <taxon>Pseudomonadati</taxon>
        <taxon>Pseudomonadota</taxon>
        <taxon>Alphaproteobacteria</taxon>
        <taxon>Hyphomicrobiales</taxon>
        <taxon>Phyllobacteriaceae</taxon>
        <taxon>Mesorhizobium</taxon>
    </lineage>
</organism>
<evidence type="ECO:0000256" key="1">
    <source>
        <dbReference type="ARBA" id="ARBA00006007"/>
    </source>
</evidence>
<proteinExistence type="inferred from homology"/>
<sequence length="256" mass="27864">MDSRFEQTFATPKPILGMLHLTGATPAERLAIARREAEILLANGVDGVIVENYFGDKDDVRGVLEWLEARQPDAQVGLNVLRDHHLAFELARQFRVDFIQMDSVAGHLRPDEDADFAAELKELREGANALLLGGVRFKYQPVNSGRTEEEDLLLGMQRCDAFVVTSDATGQETDLEKVRRFRALTGGHFPLLIGAGLTAANAADQLALADGAIVGSFFKDSYVDTGIVDEDHVRELMGVVAGIRHQPVAVRAGAGT</sequence>
<gene>
    <name evidence="2" type="ORF">C8D77_11044</name>
</gene>
<dbReference type="EMBL" id="QGGH01000010">
    <property type="protein sequence ID" value="PWJ88577.1"/>
    <property type="molecule type" value="Genomic_DNA"/>
</dbReference>
<dbReference type="Proteomes" id="UP000245631">
    <property type="component" value="Unassembled WGS sequence"/>
</dbReference>
<evidence type="ECO:0008006" key="4">
    <source>
        <dbReference type="Google" id="ProtNLM"/>
    </source>
</evidence>
<dbReference type="AlphaFoldDB" id="A0A8E2WAV6"/>
<dbReference type="GeneID" id="61054658"/>
<dbReference type="InterPro" id="IPR011060">
    <property type="entry name" value="RibuloseP-bd_barrel"/>
</dbReference>
<evidence type="ECO:0000313" key="3">
    <source>
        <dbReference type="Proteomes" id="UP000245631"/>
    </source>
</evidence>
<reference evidence="2 3" key="1">
    <citation type="submission" date="2018-05" db="EMBL/GenBank/DDBJ databases">
        <title>Genomic Encyclopedia of Type Strains, Phase IV (KMG-IV): sequencing the most valuable type-strain genomes for metagenomic binning, comparative biology and taxonomic classification.</title>
        <authorList>
            <person name="Goeker M."/>
        </authorList>
    </citation>
    <scope>NUCLEOTIDE SEQUENCE [LARGE SCALE GENOMIC DNA]</scope>
    <source>
        <strain evidence="2 3">DSM 2626</strain>
    </source>
</reference>
<evidence type="ECO:0000313" key="2">
    <source>
        <dbReference type="EMBL" id="PWJ88577.1"/>
    </source>
</evidence>
<dbReference type="SUPFAM" id="SSF51366">
    <property type="entry name" value="Ribulose-phoshate binding barrel"/>
    <property type="match status" value="1"/>
</dbReference>
<protein>
    <recommendedName>
        <fullName evidence="4">Membrane biogenesis protein</fullName>
    </recommendedName>
</protein>
<dbReference type="PANTHER" id="PTHR21381:SF3">
    <property type="entry name" value="SGC REGION PROTEIN SGCQ-RELATED"/>
    <property type="match status" value="1"/>
</dbReference>
<accession>A0A8E2WAV6</accession>
<dbReference type="InterPro" id="IPR005137">
    <property type="entry name" value="BtpA"/>
</dbReference>
<comment type="caution">
    <text evidence="2">The sequence shown here is derived from an EMBL/GenBank/DDBJ whole genome shotgun (WGS) entry which is preliminary data.</text>
</comment>
<dbReference type="PANTHER" id="PTHR21381">
    <property type="entry name" value="ZGC:162297"/>
    <property type="match status" value="1"/>
</dbReference>
<comment type="similarity">
    <text evidence="1">Belongs to the BtpA family.</text>
</comment>